<feature type="signal peptide" evidence="2">
    <location>
        <begin position="1"/>
        <end position="23"/>
    </location>
</feature>
<dbReference type="InterPro" id="IPR005064">
    <property type="entry name" value="BUG"/>
</dbReference>
<dbReference type="AlphaFoldDB" id="A0A662ZDB8"/>
<name>A0A662ZDB8_9GAMM</name>
<dbReference type="PIRSF" id="PIRSF017082">
    <property type="entry name" value="YflP"/>
    <property type="match status" value="1"/>
</dbReference>
<accession>A0A662ZDB8</accession>
<dbReference type="PANTHER" id="PTHR42928">
    <property type="entry name" value="TRICARBOXYLATE-BINDING PROTEIN"/>
    <property type="match status" value="1"/>
</dbReference>
<keyword evidence="4" id="KW-1185">Reference proteome</keyword>
<dbReference type="Pfam" id="PF03401">
    <property type="entry name" value="TctC"/>
    <property type="match status" value="1"/>
</dbReference>
<organism evidence="3 4">
    <name type="scientific">Succinivibrio dextrinosolvens</name>
    <dbReference type="NCBI Taxonomy" id="83771"/>
    <lineage>
        <taxon>Bacteria</taxon>
        <taxon>Pseudomonadati</taxon>
        <taxon>Pseudomonadota</taxon>
        <taxon>Gammaproteobacteria</taxon>
        <taxon>Aeromonadales</taxon>
        <taxon>Succinivibrionaceae</taxon>
        <taxon>Succinivibrio</taxon>
    </lineage>
</organism>
<keyword evidence="2" id="KW-0732">Signal</keyword>
<dbReference type="Gene3D" id="3.40.190.10">
    <property type="entry name" value="Periplasmic binding protein-like II"/>
    <property type="match status" value="1"/>
</dbReference>
<proteinExistence type="inferred from homology"/>
<dbReference type="CDD" id="cd07012">
    <property type="entry name" value="PBP2_Bug_TTT"/>
    <property type="match status" value="1"/>
</dbReference>
<dbReference type="Gene3D" id="3.40.190.150">
    <property type="entry name" value="Bordetella uptake gene, domain 1"/>
    <property type="match status" value="1"/>
</dbReference>
<comment type="similarity">
    <text evidence="1">Belongs to the UPF0065 (bug) family.</text>
</comment>
<evidence type="ECO:0000256" key="1">
    <source>
        <dbReference type="ARBA" id="ARBA00006987"/>
    </source>
</evidence>
<feature type="chain" id="PRO_5024887745" evidence="2">
    <location>
        <begin position="24"/>
        <end position="325"/>
    </location>
</feature>
<evidence type="ECO:0000313" key="3">
    <source>
        <dbReference type="EMBL" id="SFK56461.1"/>
    </source>
</evidence>
<keyword evidence="3" id="KW-0675">Receptor</keyword>
<dbReference type="EMBL" id="FOSF01000114">
    <property type="protein sequence ID" value="SFK56461.1"/>
    <property type="molecule type" value="Genomic_DNA"/>
</dbReference>
<dbReference type="SUPFAM" id="SSF53850">
    <property type="entry name" value="Periplasmic binding protein-like II"/>
    <property type="match status" value="1"/>
</dbReference>
<dbReference type="InterPro" id="IPR042100">
    <property type="entry name" value="Bug_dom1"/>
</dbReference>
<reference evidence="3 4" key="1">
    <citation type="submission" date="2016-10" db="EMBL/GenBank/DDBJ databases">
        <authorList>
            <person name="Varghese N."/>
            <person name="Submissions S."/>
        </authorList>
    </citation>
    <scope>NUCLEOTIDE SEQUENCE [LARGE SCALE GENOMIC DNA]</scope>
    <source>
        <strain evidence="3 4">22B</strain>
    </source>
</reference>
<gene>
    <name evidence="3" type="ORF">SAMN04487865_11142</name>
</gene>
<dbReference type="OrthoDB" id="5171643at2"/>
<evidence type="ECO:0000256" key="2">
    <source>
        <dbReference type="SAM" id="SignalP"/>
    </source>
</evidence>
<sequence>MRFKYLLSLLCMIGFCCITNAQAWEPTKDIEVIVAYKPGSGTDTGARLLSSFAERFFKHKLVVKNVNVEDGTTRWNTLIKAKPDGYTIGFINLPTFATQTLNSSIKMTDVVPICNHVTETSIVVVRADSPYKTIRELVEDAKSKGNLLASTNGFMASNHTAAQLLAHSGGFDYIAVDCGGTSDQLKALLNDEVQFTCVKVPDVVPLLQKSNPEIRILASFSEKRLKDYPEVPTLAEYGYYDKWYGSSRGIVAPKGIPDEILQYYVKTFHAMMDDFEVATAHRNANLALDYKDNLNLEATMLASVFFCKDIIPMIYKEEDLKKHGN</sequence>
<evidence type="ECO:0000313" key="4">
    <source>
        <dbReference type="Proteomes" id="UP000243374"/>
    </source>
</evidence>
<dbReference type="RefSeq" id="WP_074841923.1">
    <property type="nucleotide sequence ID" value="NZ_CP047056.1"/>
</dbReference>
<dbReference type="PANTHER" id="PTHR42928:SF5">
    <property type="entry name" value="BLR1237 PROTEIN"/>
    <property type="match status" value="1"/>
</dbReference>
<dbReference type="Proteomes" id="UP000243374">
    <property type="component" value="Unassembled WGS sequence"/>
</dbReference>
<protein>
    <submittedName>
        <fullName evidence="3">Tripartite-type tricarboxylate transporter, receptor component TctC</fullName>
    </submittedName>
</protein>